<dbReference type="HOGENOM" id="CLU_3292277_0_0_6"/>
<sequence precursor="true">MMTFGILGFCFGIIGFVFGVVALSKVQQLEKQLKLARLLT</sequence>
<dbReference type="RefSeq" id="WP_014703935.1">
    <property type="nucleotide sequence ID" value="NC_017856.1"/>
</dbReference>
<keyword evidence="1" id="KW-1133">Transmembrane helix</keyword>
<gene>
    <name evidence="2" type="ordered locus">Q7C_1365</name>
</gene>
<keyword evidence="1" id="KW-0812">Transmembrane</keyword>
<organism evidence="2 3">
    <name type="scientific">Methylophaga frappieri (strain ATCC BAA-2434 / DSM 25690 / JAM7)</name>
    <dbReference type="NCBI Taxonomy" id="754477"/>
    <lineage>
        <taxon>Bacteria</taxon>
        <taxon>Pseudomonadati</taxon>
        <taxon>Pseudomonadota</taxon>
        <taxon>Gammaproteobacteria</taxon>
        <taxon>Thiotrichales</taxon>
        <taxon>Piscirickettsiaceae</taxon>
        <taxon>Methylophaga</taxon>
    </lineage>
</organism>
<dbReference type="STRING" id="754477.Q7C_1365"/>
<evidence type="ECO:0000256" key="1">
    <source>
        <dbReference type="SAM" id="Phobius"/>
    </source>
</evidence>
<proteinExistence type="predicted"/>
<keyword evidence="1" id="KW-0472">Membrane</keyword>
<dbReference type="KEGG" id="mec:Q7C_1365"/>
<keyword evidence="3" id="KW-1185">Reference proteome</keyword>
<dbReference type="PATRIC" id="fig|754477.3.peg.1346"/>
<reference evidence="2 3" key="1">
    <citation type="journal article" date="2012" name="J. Bacteriol.">
        <title>Complete genome sequences of Methylophaga sp. strain JAM1 and Methylophaga sp. strain JAM7.</title>
        <authorList>
            <person name="Villeneuve C."/>
            <person name="Martineau C."/>
            <person name="Mauffrey F."/>
            <person name="Villemur R."/>
        </authorList>
    </citation>
    <scope>NUCLEOTIDE SEQUENCE [LARGE SCALE GENOMIC DNA]</scope>
    <source>
        <strain evidence="2 3">JAM7</strain>
    </source>
</reference>
<protein>
    <submittedName>
        <fullName evidence="2">Uncharacterized protein</fullName>
    </submittedName>
</protein>
<evidence type="ECO:0000313" key="2">
    <source>
        <dbReference type="EMBL" id="AFJ02515.1"/>
    </source>
</evidence>
<accession>I1YHX2</accession>
<feature type="transmembrane region" description="Helical" evidence="1">
    <location>
        <begin position="6"/>
        <end position="24"/>
    </location>
</feature>
<dbReference type="EMBL" id="CP003380">
    <property type="protein sequence ID" value="AFJ02515.1"/>
    <property type="molecule type" value="Genomic_DNA"/>
</dbReference>
<evidence type="ECO:0000313" key="3">
    <source>
        <dbReference type="Proteomes" id="UP000009145"/>
    </source>
</evidence>
<dbReference type="AlphaFoldDB" id="I1YHX2"/>
<name>I1YHX2_METFJ</name>
<dbReference type="Proteomes" id="UP000009145">
    <property type="component" value="Chromosome"/>
</dbReference>